<reference evidence="3" key="2">
    <citation type="submission" date="2020-09" db="EMBL/GenBank/DDBJ databases">
        <authorList>
            <person name="Sun Q."/>
            <person name="Kim S."/>
        </authorList>
    </citation>
    <scope>NUCLEOTIDE SEQUENCE</scope>
    <source>
        <strain evidence="3">KCTC 42731</strain>
    </source>
</reference>
<dbReference type="GO" id="GO:0003677">
    <property type="term" value="F:DNA binding"/>
    <property type="evidence" value="ECO:0007669"/>
    <property type="project" value="InterPro"/>
</dbReference>
<dbReference type="Proteomes" id="UP000623842">
    <property type="component" value="Unassembled WGS sequence"/>
</dbReference>
<evidence type="ECO:0000313" key="3">
    <source>
        <dbReference type="EMBL" id="GHF79294.1"/>
    </source>
</evidence>
<accession>A0A919EH57</accession>
<gene>
    <name evidence="3" type="ORF">GCM10017161_03080</name>
</gene>
<reference evidence="3" key="1">
    <citation type="journal article" date="2014" name="Int. J. Syst. Evol. Microbiol.">
        <title>Complete genome sequence of Corynebacterium casei LMG S-19264T (=DSM 44701T), isolated from a smear-ripened cheese.</title>
        <authorList>
            <consortium name="US DOE Joint Genome Institute (JGI-PGF)"/>
            <person name="Walter F."/>
            <person name="Albersmeier A."/>
            <person name="Kalinowski J."/>
            <person name="Ruckert C."/>
        </authorList>
    </citation>
    <scope>NUCLEOTIDE SEQUENCE</scope>
    <source>
        <strain evidence="3">KCTC 42731</strain>
    </source>
</reference>
<dbReference type="InterPro" id="IPR010982">
    <property type="entry name" value="Lambda_DNA-bd_dom_sf"/>
</dbReference>
<feature type="transmembrane region" description="Helical" evidence="1">
    <location>
        <begin position="85"/>
        <end position="108"/>
    </location>
</feature>
<organism evidence="3 4">
    <name type="scientific">Thalassotalea marina</name>
    <dbReference type="NCBI Taxonomy" id="1673741"/>
    <lineage>
        <taxon>Bacteria</taxon>
        <taxon>Pseudomonadati</taxon>
        <taxon>Pseudomonadota</taxon>
        <taxon>Gammaproteobacteria</taxon>
        <taxon>Alteromonadales</taxon>
        <taxon>Colwelliaceae</taxon>
        <taxon>Thalassotalea</taxon>
    </lineage>
</organism>
<dbReference type="Gene3D" id="1.10.260.40">
    <property type="entry name" value="lambda repressor-like DNA-binding domains"/>
    <property type="match status" value="1"/>
</dbReference>
<sequence length="110" mass="12393">MEVNAAVIKQLRTEQNWTQQHLADACGLSLRTIQRVERYGNTSNETLMALASVFQVEKTQLIAPEQLVEVIGKTESLDKNQERVLIVKGMFCGLLLGVFITVVLQYLMNI</sequence>
<evidence type="ECO:0000313" key="4">
    <source>
        <dbReference type="Proteomes" id="UP000623842"/>
    </source>
</evidence>
<keyword evidence="1" id="KW-1133">Transmembrane helix</keyword>
<dbReference type="EMBL" id="BNCK01000001">
    <property type="protein sequence ID" value="GHF79294.1"/>
    <property type="molecule type" value="Genomic_DNA"/>
</dbReference>
<dbReference type="SMART" id="SM00530">
    <property type="entry name" value="HTH_XRE"/>
    <property type="match status" value="1"/>
</dbReference>
<dbReference type="RefSeq" id="WP_189766955.1">
    <property type="nucleotide sequence ID" value="NZ_BNCK01000001.1"/>
</dbReference>
<evidence type="ECO:0000256" key="1">
    <source>
        <dbReference type="SAM" id="Phobius"/>
    </source>
</evidence>
<dbReference type="InterPro" id="IPR001387">
    <property type="entry name" value="Cro/C1-type_HTH"/>
</dbReference>
<keyword evidence="1" id="KW-0472">Membrane</keyword>
<dbReference type="SUPFAM" id="SSF47413">
    <property type="entry name" value="lambda repressor-like DNA-binding domains"/>
    <property type="match status" value="1"/>
</dbReference>
<evidence type="ECO:0000259" key="2">
    <source>
        <dbReference type="PROSITE" id="PS50943"/>
    </source>
</evidence>
<comment type="caution">
    <text evidence="3">The sequence shown here is derived from an EMBL/GenBank/DDBJ whole genome shotgun (WGS) entry which is preliminary data.</text>
</comment>
<proteinExistence type="predicted"/>
<dbReference type="Pfam" id="PF01381">
    <property type="entry name" value="HTH_3"/>
    <property type="match status" value="1"/>
</dbReference>
<dbReference type="CDD" id="cd00093">
    <property type="entry name" value="HTH_XRE"/>
    <property type="match status" value="1"/>
</dbReference>
<name>A0A919EH57_9GAMM</name>
<protein>
    <recommendedName>
        <fullName evidence="2">HTH cro/C1-type domain-containing protein</fullName>
    </recommendedName>
</protein>
<keyword evidence="4" id="KW-1185">Reference proteome</keyword>
<dbReference type="AlphaFoldDB" id="A0A919EH57"/>
<dbReference type="PROSITE" id="PS50943">
    <property type="entry name" value="HTH_CROC1"/>
    <property type="match status" value="1"/>
</dbReference>
<feature type="domain" description="HTH cro/C1-type" evidence="2">
    <location>
        <begin position="8"/>
        <end position="61"/>
    </location>
</feature>
<keyword evidence="1" id="KW-0812">Transmembrane</keyword>